<dbReference type="InterPro" id="IPR050300">
    <property type="entry name" value="GDXG_lipolytic_enzyme"/>
</dbReference>
<proteinExistence type="predicted"/>
<dbReference type="InterPro" id="IPR029058">
    <property type="entry name" value="AB_hydrolase_fold"/>
</dbReference>
<feature type="domain" description="BD-FAE-like" evidence="3">
    <location>
        <begin position="64"/>
        <end position="192"/>
    </location>
</feature>
<dbReference type="Pfam" id="PF20434">
    <property type="entry name" value="BD-FAE"/>
    <property type="match status" value="1"/>
</dbReference>
<dbReference type="InterPro" id="IPR049492">
    <property type="entry name" value="BD-FAE-like_dom"/>
</dbReference>
<keyword evidence="1 4" id="KW-0378">Hydrolase</keyword>
<dbReference type="Gene3D" id="3.40.50.1820">
    <property type="entry name" value="alpha/beta hydrolase"/>
    <property type="match status" value="1"/>
</dbReference>
<organism evidence="4 5">
    <name type="scientific">Hymenobacter armeniacus</name>
    <dbReference type="NCBI Taxonomy" id="2771358"/>
    <lineage>
        <taxon>Bacteria</taxon>
        <taxon>Pseudomonadati</taxon>
        <taxon>Bacteroidota</taxon>
        <taxon>Cytophagia</taxon>
        <taxon>Cytophagales</taxon>
        <taxon>Hymenobacteraceae</taxon>
        <taxon>Hymenobacter</taxon>
    </lineage>
</organism>
<dbReference type="GO" id="GO:0016787">
    <property type="term" value="F:hydrolase activity"/>
    <property type="evidence" value="ECO:0007669"/>
    <property type="project" value="UniProtKB-KW"/>
</dbReference>
<keyword evidence="5" id="KW-1185">Reference proteome</keyword>
<dbReference type="Proteomes" id="UP000606003">
    <property type="component" value="Unassembled WGS sequence"/>
</dbReference>
<evidence type="ECO:0000259" key="3">
    <source>
        <dbReference type="Pfam" id="PF20434"/>
    </source>
</evidence>
<dbReference type="InterPro" id="IPR026444">
    <property type="entry name" value="Secre_tail"/>
</dbReference>
<gene>
    <name evidence="4" type="ORF">IC234_21360</name>
</gene>
<accession>A0ABR8K294</accession>
<dbReference type="NCBIfam" id="TIGR04183">
    <property type="entry name" value="Por_Secre_tail"/>
    <property type="match status" value="1"/>
</dbReference>
<evidence type="ECO:0000313" key="5">
    <source>
        <dbReference type="Proteomes" id="UP000606003"/>
    </source>
</evidence>
<dbReference type="PANTHER" id="PTHR48081">
    <property type="entry name" value="AB HYDROLASE SUPERFAMILY PROTEIN C4A8.06C"/>
    <property type="match status" value="1"/>
</dbReference>
<evidence type="ECO:0000313" key="4">
    <source>
        <dbReference type="EMBL" id="MBD2724689.1"/>
    </source>
</evidence>
<evidence type="ECO:0000256" key="1">
    <source>
        <dbReference type="ARBA" id="ARBA00022801"/>
    </source>
</evidence>
<feature type="chain" id="PRO_5046507857" evidence="2">
    <location>
        <begin position="22"/>
        <end position="985"/>
    </location>
</feature>
<evidence type="ECO:0000256" key="2">
    <source>
        <dbReference type="SAM" id="SignalP"/>
    </source>
</evidence>
<comment type="caution">
    <text evidence="4">The sequence shown here is derived from an EMBL/GenBank/DDBJ whole genome shotgun (WGS) entry which is preliminary data.</text>
</comment>
<reference evidence="4 5" key="1">
    <citation type="submission" date="2020-09" db="EMBL/GenBank/DDBJ databases">
        <authorList>
            <person name="Kim M.K."/>
        </authorList>
    </citation>
    <scope>NUCLEOTIDE SEQUENCE [LARGE SCALE GENOMIC DNA]</scope>
    <source>
        <strain evidence="4 5">BT189</strain>
    </source>
</reference>
<keyword evidence="2" id="KW-0732">Signal</keyword>
<sequence length="985" mass="101628">MKHLLLLALALLLGTRLPAAAQTPIDTTGGRYFQPVFPGVTVTSGVVYGNTTNPVFGTALPLLMDVYQPTGDTVRRRPVIIFAHEGGFVRGSRADAYMTAVCTQFARLGYVTASIDYRLLFFPLDTTNVSRAAIRGMQDMRAAVRFFRQDAATANVYRVSPSRIVVGGASAGGFMALQVAYLDKASEVTADVNLAALGGIEGNSGNPGYNSYPLAVLNLSGATNPPRIIEPGNAPLYSAHGTADAVVPYLKGRVGAGLPPKYVFGSGLLNPYASSVGVLNVLRRFSKAPHIPQYPVQSAGTGSPSSAAYADTTFRDVRAFLRPLLAPFVAPVLPSLVINTNTAVAPGSYQDITINSGQATLSGNVTVYGTLVIKSLSGQTPGSLKTNCFVVDGPGSFDLQAGAALRICDPDGIAASGAAGAIRNTGSRTFSSDAVYVYEGTANQITGSGLPGQVRDFEVNVSSSLSVQLTNGLSIKQRFLPTSGQVLNSQQLTLLSGPTGTALVTPGAATLRSSVAFQRYLDPSVNPGPGYRHLALPFDFGGFTSVSAPAFTPEFNPAYNTAARPDLVRPFPNIFVYDQARALTSPATSYSEFDKGWAVPVAPGGSLTSFDRGQGFTLNITAGQTLSLAGPLSRNNEDIAVTLPAAATPTAGWHFLGNPFPAGLNWDAVTIPAGLSGAMYIFVSTSQYSGNYRAYVNGVGGAGATVPLGQAFFVRSLANTPVTLTFPLSARITDYAAANAATVQRGTTDARPRLRLTLAAAGAAPATADEAYLYQEAGATASPDAAFDAAKMPNPSGLNLATLANGEALAINGLPVVGAPATVPLAVAVPQPGAYVLTAVQLANYAAGALTLTDALTGTRTPLAAGARYAFTMAGTTAPGRFALELSAAGVLATGPAQALAAQLQVFPNPASGSFQVLLPLPAGQRVPAVAELTNALGQTVRRQPLAASGQALAGEVDVRGLAPGVYQLHLRVAGLPLVRRVVVQ</sequence>
<dbReference type="RefSeq" id="WP_190928775.1">
    <property type="nucleotide sequence ID" value="NZ_JACXAC010000010.1"/>
</dbReference>
<protein>
    <submittedName>
        <fullName evidence="4">Alpha/beta hydrolase fold domain-containing protein</fullName>
    </submittedName>
</protein>
<name>A0ABR8K294_9BACT</name>
<dbReference type="EMBL" id="JACXAC010000010">
    <property type="protein sequence ID" value="MBD2724689.1"/>
    <property type="molecule type" value="Genomic_DNA"/>
</dbReference>
<feature type="signal peptide" evidence="2">
    <location>
        <begin position="1"/>
        <end position="21"/>
    </location>
</feature>
<dbReference type="SUPFAM" id="SSF53474">
    <property type="entry name" value="alpha/beta-Hydrolases"/>
    <property type="match status" value="1"/>
</dbReference>